<name>A0A3N2PV09_SODAK</name>
<sequence length="172" mass="19768">MPGHLFVIATKDRTRERKKIKVLYLWQFNVPPVQRVILLRVAQRLYSTHDDQLHYLGSEAKLFKRRTFGPLGWLTIDGMVTRGIDASSHYKCSYGPVHLKHIWRSNFGTDEVYTKYNPPAMHVYQLLGIVINRPANPNNTRASSTIYAVAFENRASRTSSTLSIVSYTTMHS</sequence>
<keyword evidence="2" id="KW-1185">Reference proteome</keyword>
<dbReference type="Proteomes" id="UP000272025">
    <property type="component" value="Unassembled WGS sequence"/>
</dbReference>
<protein>
    <submittedName>
        <fullName evidence="1">Uncharacterized protein</fullName>
    </submittedName>
</protein>
<reference evidence="1 2" key="1">
    <citation type="journal article" date="2018" name="Mol. Ecol.">
        <title>The obligate alkalophilic soda-lake fungus Sodiomyces alkalinus has shifted to a protein diet.</title>
        <authorList>
            <person name="Grum-Grzhimaylo A.A."/>
            <person name="Falkoski D.L."/>
            <person name="van den Heuvel J."/>
            <person name="Valero-Jimenez C.A."/>
            <person name="Min B."/>
            <person name="Choi I.G."/>
            <person name="Lipzen A."/>
            <person name="Daum C.G."/>
            <person name="Aanen D.K."/>
            <person name="Tsang A."/>
            <person name="Henrissat B."/>
            <person name="Bilanenko E.N."/>
            <person name="de Vries R.P."/>
            <person name="van Kan J.A.L."/>
            <person name="Grigoriev I.V."/>
            <person name="Debets A.J.M."/>
        </authorList>
    </citation>
    <scope>NUCLEOTIDE SEQUENCE [LARGE SCALE GENOMIC DNA]</scope>
    <source>
        <strain evidence="1 2">F11</strain>
    </source>
</reference>
<organism evidence="1 2">
    <name type="scientific">Sodiomyces alkalinus (strain CBS 110278 / VKM F-3762 / F11)</name>
    <name type="common">Alkaliphilic filamentous fungus</name>
    <dbReference type="NCBI Taxonomy" id="1314773"/>
    <lineage>
        <taxon>Eukaryota</taxon>
        <taxon>Fungi</taxon>
        <taxon>Dikarya</taxon>
        <taxon>Ascomycota</taxon>
        <taxon>Pezizomycotina</taxon>
        <taxon>Sordariomycetes</taxon>
        <taxon>Hypocreomycetidae</taxon>
        <taxon>Glomerellales</taxon>
        <taxon>Plectosphaerellaceae</taxon>
        <taxon>Sodiomyces</taxon>
    </lineage>
</organism>
<dbReference type="RefSeq" id="XP_028466148.1">
    <property type="nucleotide sequence ID" value="XM_028614301.1"/>
</dbReference>
<proteinExistence type="predicted"/>
<accession>A0A3N2PV09</accession>
<dbReference type="EMBL" id="ML119056">
    <property type="protein sequence ID" value="ROT38342.1"/>
    <property type="molecule type" value="Genomic_DNA"/>
</dbReference>
<dbReference type="GeneID" id="39582779"/>
<evidence type="ECO:0000313" key="1">
    <source>
        <dbReference type="EMBL" id="ROT38342.1"/>
    </source>
</evidence>
<dbReference type="AlphaFoldDB" id="A0A3N2PV09"/>
<evidence type="ECO:0000313" key="2">
    <source>
        <dbReference type="Proteomes" id="UP000272025"/>
    </source>
</evidence>
<gene>
    <name evidence="1" type="ORF">SODALDRAFT_360708</name>
</gene>